<sequence length="460" mass="50873">MPLLEQQAALIVELLSLEHKQDGYQLEVGLTGSGGFTRKVLLIDEFTYLQMNMLASSQGHRVRLSLYPKWDPFRRTYFSSLIKMNSTYSETLYFACSEAYVSQLLQLKQLTFPPPEADAVPTELPSPEPQQTGPLTRSAGTFRLARPIVLRCILFSLLFVLFFLRMDGTVFNSAEAHEDFNEQELSARSSVPVTNVPVIHQAAYQSTEADTEAVPVPETGQVLEPEGEAGSELAAELEPGPEAEAGPGPGPEAESELQEAQSPLVETLELDGSSYEYSLAKGYVALSFDDGPSKYTQEIVDILLAHGVAANFLFIGQNAQHYPQAVRYADEHGMPVGSHSWDHSDLTKNSSGENHNNLLRSVQVLEQNTGRPVTVFRPPYGAINGSLAAEAGKQKLKVLLWNRDPEDWKADTAEQITRYFHNTDPSGGIYLLHEKAVTVKALPAIIEYLKSKQLKFAIFR</sequence>
<dbReference type="AlphaFoldDB" id="A0A974SDG0"/>
<organism evidence="5 6">
    <name type="scientific">Paenibacillus sonchi</name>
    <dbReference type="NCBI Taxonomy" id="373687"/>
    <lineage>
        <taxon>Bacteria</taxon>
        <taxon>Bacillati</taxon>
        <taxon>Bacillota</taxon>
        <taxon>Bacilli</taxon>
        <taxon>Bacillales</taxon>
        <taxon>Paenibacillaceae</taxon>
        <taxon>Paenibacillus</taxon>
        <taxon>Paenibacillus sonchi group</taxon>
    </lineage>
</organism>
<keyword evidence="6" id="KW-1185">Reference proteome</keyword>
<dbReference type="SUPFAM" id="SSF88713">
    <property type="entry name" value="Glycoside hydrolase/deacetylase"/>
    <property type="match status" value="1"/>
</dbReference>
<dbReference type="Gene3D" id="3.20.20.370">
    <property type="entry name" value="Glycoside hydrolase/deacetylase"/>
    <property type="match status" value="1"/>
</dbReference>
<dbReference type="Pfam" id="PF01522">
    <property type="entry name" value="Polysacc_deac_1"/>
    <property type="match status" value="1"/>
</dbReference>
<keyword evidence="2" id="KW-0378">Hydrolase</keyword>
<dbReference type="Proteomes" id="UP000595841">
    <property type="component" value="Chromosome"/>
</dbReference>
<gene>
    <name evidence="5" type="ORF">JI735_07460</name>
</gene>
<dbReference type="CDD" id="cd10917">
    <property type="entry name" value="CE4_NodB_like_6s_7s"/>
    <property type="match status" value="1"/>
</dbReference>
<dbReference type="RefSeq" id="WP_039834703.1">
    <property type="nucleotide sequence ID" value="NZ_CP068595.1"/>
</dbReference>
<dbReference type="PANTHER" id="PTHR10587:SF133">
    <property type="entry name" value="CHITIN DEACETYLASE 1-RELATED"/>
    <property type="match status" value="1"/>
</dbReference>
<evidence type="ECO:0000256" key="1">
    <source>
        <dbReference type="ARBA" id="ARBA00022723"/>
    </source>
</evidence>
<feature type="region of interest" description="Disordered" evidence="3">
    <location>
        <begin position="239"/>
        <end position="262"/>
    </location>
</feature>
<dbReference type="KEGG" id="pson:JI735_07460"/>
<evidence type="ECO:0000256" key="3">
    <source>
        <dbReference type="SAM" id="MobiDB-lite"/>
    </source>
</evidence>
<reference evidence="5 6" key="1">
    <citation type="submission" date="2021-01" db="EMBL/GenBank/DDBJ databases">
        <title>Whole genome sequence of Paenibacillus sonchi LMG 24727 for comparative genomics.</title>
        <authorList>
            <person name="Lee G."/>
            <person name="Kim M.-J."/>
            <person name="Lim K."/>
            <person name="Shin J.-H."/>
        </authorList>
    </citation>
    <scope>NUCLEOTIDE SEQUENCE [LARGE SCALE GENOMIC DNA]</scope>
    <source>
        <strain evidence="5 6">LMG 24727</strain>
    </source>
</reference>
<name>A0A974SDG0_9BACL</name>
<protein>
    <submittedName>
        <fullName evidence="5">Polysaccharide deacetylase family protein</fullName>
    </submittedName>
</protein>
<evidence type="ECO:0000313" key="6">
    <source>
        <dbReference type="Proteomes" id="UP000595841"/>
    </source>
</evidence>
<evidence type="ECO:0000256" key="2">
    <source>
        <dbReference type="ARBA" id="ARBA00022801"/>
    </source>
</evidence>
<dbReference type="GO" id="GO:0005975">
    <property type="term" value="P:carbohydrate metabolic process"/>
    <property type="evidence" value="ECO:0007669"/>
    <property type="project" value="InterPro"/>
</dbReference>
<dbReference type="InterPro" id="IPR002509">
    <property type="entry name" value="NODB_dom"/>
</dbReference>
<evidence type="ECO:0000259" key="4">
    <source>
        <dbReference type="PROSITE" id="PS51677"/>
    </source>
</evidence>
<dbReference type="PROSITE" id="PS51677">
    <property type="entry name" value="NODB"/>
    <property type="match status" value="1"/>
</dbReference>
<dbReference type="PANTHER" id="PTHR10587">
    <property type="entry name" value="GLYCOSYL TRANSFERASE-RELATED"/>
    <property type="match status" value="1"/>
</dbReference>
<dbReference type="GO" id="GO:0016810">
    <property type="term" value="F:hydrolase activity, acting on carbon-nitrogen (but not peptide) bonds"/>
    <property type="evidence" value="ECO:0007669"/>
    <property type="project" value="InterPro"/>
</dbReference>
<accession>A0A974SDG0</accession>
<proteinExistence type="predicted"/>
<feature type="region of interest" description="Disordered" evidence="3">
    <location>
        <begin position="116"/>
        <end position="137"/>
    </location>
</feature>
<dbReference type="GO" id="GO:0046872">
    <property type="term" value="F:metal ion binding"/>
    <property type="evidence" value="ECO:0007669"/>
    <property type="project" value="UniProtKB-KW"/>
</dbReference>
<dbReference type="InterPro" id="IPR050248">
    <property type="entry name" value="Polysacc_deacetylase_ArnD"/>
</dbReference>
<dbReference type="GO" id="GO:0016020">
    <property type="term" value="C:membrane"/>
    <property type="evidence" value="ECO:0007669"/>
    <property type="project" value="TreeGrafter"/>
</dbReference>
<evidence type="ECO:0000313" key="5">
    <source>
        <dbReference type="EMBL" id="QQZ62428.1"/>
    </source>
</evidence>
<feature type="domain" description="NodB homology" evidence="4">
    <location>
        <begin position="282"/>
        <end position="457"/>
    </location>
</feature>
<dbReference type="InterPro" id="IPR011330">
    <property type="entry name" value="Glyco_hydro/deAcase_b/a-brl"/>
</dbReference>
<keyword evidence="1" id="KW-0479">Metal-binding</keyword>
<dbReference type="EMBL" id="CP068595">
    <property type="protein sequence ID" value="QQZ62428.1"/>
    <property type="molecule type" value="Genomic_DNA"/>
</dbReference>